<gene>
    <name evidence="2" type="primary">ssuh2_3</name>
    <name evidence="2" type="ORF">FJT64_026399</name>
</gene>
<accession>A0A6A4WGU4</accession>
<feature type="region of interest" description="Disordered" evidence="1">
    <location>
        <begin position="1"/>
        <end position="83"/>
    </location>
</feature>
<feature type="compositionally biased region" description="Polar residues" evidence="1">
    <location>
        <begin position="13"/>
        <end position="36"/>
    </location>
</feature>
<dbReference type="PANTHER" id="PTHR48465">
    <property type="entry name" value="PROTEIN SSUH2 HOMOLOG"/>
    <property type="match status" value="1"/>
</dbReference>
<organism evidence="2 3">
    <name type="scientific">Amphibalanus amphitrite</name>
    <name type="common">Striped barnacle</name>
    <name type="synonym">Balanus amphitrite</name>
    <dbReference type="NCBI Taxonomy" id="1232801"/>
    <lineage>
        <taxon>Eukaryota</taxon>
        <taxon>Metazoa</taxon>
        <taxon>Ecdysozoa</taxon>
        <taxon>Arthropoda</taxon>
        <taxon>Crustacea</taxon>
        <taxon>Multicrustacea</taxon>
        <taxon>Cirripedia</taxon>
        <taxon>Thoracica</taxon>
        <taxon>Thoracicalcarea</taxon>
        <taxon>Balanomorpha</taxon>
        <taxon>Balanoidea</taxon>
        <taxon>Balanidae</taxon>
        <taxon>Amphibalaninae</taxon>
        <taxon>Amphibalanus</taxon>
    </lineage>
</organism>
<evidence type="ECO:0000256" key="1">
    <source>
        <dbReference type="SAM" id="MobiDB-lite"/>
    </source>
</evidence>
<sequence length="388" mass="42216">MSGPHYPMGEMPTGQQIGWQATSADSSGQDSSQRQVKGQLVPTAPPLDSIGDLPGYEGTNFDGGFLPPPPPYEPPSGGGDQGPVSYNQEALTDNEARACLNQLVSENCCWGKGPANDMKIVNIAPSSAFKYTLDTFTEARETKWQYEPSDGAALAATGLQPPLPWDVPVAPQKMFKDGSQKVEVPNTQVVKPCHDCRGHGDIRCGDCDGRGHETCSSCSGTGTRIGDEQCTWCDGRGTKPCTWCHTTGMKTCSTCDGRRYLRCYVELTVTWKKHDDTFVLEKTALPDKLVKSASGQVAFSDEQPRVAPVAGFLDPQIGQASQDLVHKHATKWPNERILMQRHSVEIVPVNAVEYVLDGKEGVFHIYGNENKVHFPDYPSQCCGCCVLM</sequence>
<dbReference type="InterPro" id="IPR036410">
    <property type="entry name" value="HSP_DnaJ_Cys-rich_dom_sf"/>
</dbReference>
<evidence type="ECO:0000313" key="3">
    <source>
        <dbReference type="Proteomes" id="UP000440578"/>
    </source>
</evidence>
<dbReference type="AlphaFoldDB" id="A0A6A4WGU4"/>
<dbReference type="OrthoDB" id="6348807at2759"/>
<evidence type="ECO:0000313" key="2">
    <source>
        <dbReference type="EMBL" id="KAF0301258.1"/>
    </source>
</evidence>
<dbReference type="Proteomes" id="UP000440578">
    <property type="component" value="Unassembled WGS sequence"/>
</dbReference>
<dbReference type="SUPFAM" id="SSF57938">
    <property type="entry name" value="DnaJ/Hsp40 cysteine-rich domain"/>
    <property type="match status" value="1"/>
</dbReference>
<dbReference type="PANTHER" id="PTHR48465:SF1">
    <property type="entry name" value="PROTEIN SSUH2 HOMOLOG"/>
    <property type="match status" value="1"/>
</dbReference>
<protein>
    <submittedName>
        <fullName evidence="2">Protein SSUH2</fullName>
    </submittedName>
</protein>
<keyword evidence="3" id="KW-1185">Reference proteome</keyword>
<dbReference type="EMBL" id="VIIS01001180">
    <property type="protein sequence ID" value="KAF0301258.1"/>
    <property type="molecule type" value="Genomic_DNA"/>
</dbReference>
<name>A0A6A4WGU4_AMPAM</name>
<comment type="caution">
    <text evidence="2">The sequence shown here is derived from an EMBL/GenBank/DDBJ whole genome shotgun (WGS) entry which is preliminary data.</text>
</comment>
<dbReference type="InterPro" id="IPR052789">
    <property type="entry name" value="SSUH2_homolog"/>
</dbReference>
<reference evidence="2 3" key="1">
    <citation type="submission" date="2019-07" db="EMBL/GenBank/DDBJ databases">
        <title>Draft genome assembly of a fouling barnacle, Amphibalanus amphitrite (Darwin, 1854): The first reference genome for Thecostraca.</title>
        <authorList>
            <person name="Kim W."/>
        </authorList>
    </citation>
    <scope>NUCLEOTIDE SEQUENCE [LARGE SCALE GENOMIC DNA]</scope>
    <source>
        <strain evidence="2">SNU_AA5</strain>
        <tissue evidence="2">Soma without cirri and trophi</tissue>
    </source>
</reference>
<proteinExistence type="predicted"/>